<comment type="caution">
    <text evidence="6">The sequence shown here is derived from an EMBL/GenBank/DDBJ whole genome shotgun (WGS) entry which is preliminary data.</text>
</comment>
<feature type="binding site" evidence="4">
    <location>
        <begin position="12"/>
        <end position="14"/>
    </location>
    <ligand>
        <name>N(1)-(5-phospho-beta-D-ribosyl)glycinamide</name>
        <dbReference type="ChEBI" id="CHEBI:143788"/>
    </ligand>
</feature>
<reference evidence="6 7" key="1">
    <citation type="submission" date="2024-07" db="EMBL/GenBank/DDBJ databases">
        <title>The genome sequence of type strain Sediminicola luteus GDMCC 1.2596T.</title>
        <authorList>
            <person name="Liu Y."/>
        </authorList>
    </citation>
    <scope>NUCLEOTIDE SEQUENCE [LARGE SCALE GENOMIC DNA]</scope>
    <source>
        <strain evidence="6 7">GDMCC 1.2596</strain>
    </source>
</reference>
<dbReference type="InterPro" id="IPR004607">
    <property type="entry name" value="GART"/>
</dbReference>
<evidence type="ECO:0000259" key="5">
    <source>
        <dbReference type="Pfam" id="PF00551"/>
    </source>
</evidence>
<evidence type="ECO:0000313" key="7">
    <source>
        <dbReference type="Proteomes" id="UP001549773"/>
    </source>
</evidence>
<comment type="pathway">
    <text evidence="1 4">Purine metabolism; IMP biosynthesis via de novo pathway; N(2)-formyl-N(1)-(5-phospho-D-ribosyl)glycinamide from N(1)-(5-phospho-D-ribosyl)glycinamide (10-formyl THF route): step 1/1.</text>
</comment>
<feature type="binding site" evidence="4">
    <location>
        <position position="58"/>
    </location>
    <ligand>
        <name>(6R)-10-formyltetrahydrofolate</name>
        <dbReference type="ChEBI" id="CHEBI:195366"/>
    </ligand>
</feature>
<dbReference type="InterPro" id="IPR002376">
    <property type="entry name" value="Formyl_transf_N"/>
</dbReference>
<evidence type="ECO:0000256" key="4">
    <source>
        <dbReference type="HAMAP-Rule" id="MF_01930"/>
    </source>
</evidence>
<dbReference type="Gene3D" id="3.40.50.170">
    <property type="entry name" value="Formyl transferase, N-terminal domain"/>
    <property type="match status" value="1"/>
</dbReference>
<evidence type="ECO:0000256" key="3">
    <source>
        <dbReference type="ARBA" id="ARBA00022755"/>
    </source>
</evidence>
<comment type="catalytic activity">
    <reaction evidence="4">
        <text>N(1)-(5-phospho-beta-D-ribosyl)glycinamide + (6R)-10-formyltetrahydrofolate = N(2)-formyl-N(1)-(5-phospho-beta-D-ribosyl)glycinamide + (6S)-5,6,7,8-tetrahydrofolate + H(+)</text>
        <dbReference type="Rhea" id="RHEA:15053"/>
        <dbReference type="ChEBI" id="CHEBI:15378"/>
        <dbReference type="ChEBI" id="CHEBI:57453"/>
        <dbReference type="ChEBI" id="CHEBI:143788"/>
        <dbReference type="ChEBI" id="CHEBI:147286"/>
        <dbReference type="ChEBI" id="CHEBI:195366"/>
        <dbReference type="EC" id="2.1.2.2"/>
    </reaction>
</comment>
<feature type="binding site" evidence="4">
    <location>
        <position position="102"/>
    </location>
    <ligand>
        <name>(6R)-10-formyltetrahydrofolate</name>
        <dbReference type="ChEBI" id="CHEBI:195366"/>
    </ligand>
</feature>
<evidence type="ECO:0000256" key="1">
    <source>
        <dbReference type="ARBA" id="ARBA00005054"/>
    </source>
</evidence>
<comment type="caution">
    <text evidence="4">Lacks conserved residue(s) required for the propagation of feature annotation.</text>
</comment>
<organism evidence="6 7">
    <name type="scientific">Sediminicola luteus</name>
    <dbReference type="NCBI Taxonomy" id="319238"/>
    <lineage>
        <taxon>Bacteria</taxon>
        <taxon>Pseudomonadati</taxon>
        <taxon>Bacteroidota</taxon>
        <taxon>Flavobacteriia</taxon>
        <taxon>Flavobacteriales</taxon>
        <taxon>Flavobacteriaceae</taxon>
        <taxon>Sediminicola</taxon>
    </lineage>
</organism>
<dbReference type="PANTHER" id="PTHR43369:SF2">
    <property type="entry name" value="PHOSPHORIBOSYLGLYCINAMIDE FORMYLTRANSFERASE"/>
    <property type="match status" value="1"/>
</dbReference>
<dbReference type="Pfam" id="PF00551">
    <property type="entry name" value="Formyl_trans_N"/>
    <property type="match status" value="1"/>
</dbReference>
<dbReference type="EMBL" id="JBEWYP010000002">
    <property type="protein sequence ID" value="MET7028618.1"/>
    <property type="molecule type" value="Genomic_DNA"/>
</dbReference>
<dbReference type="Proteomes" id="UP001549773">
    <property type="component" value="Unassembled WGS sequence"/>
</dbReference>
<gene>
    <name evidence="4" type="primary">purN</name>
    <name evidence="6" type="ORF">ABXZ32_04385</name>
</gene>
<keyword evidence="2 4" id="KW-0808">Transferase</keyword>
<dbReference type="SUPFAM" id="SSF53328">
    <property type="entry name" value="Formyltransferase"/>
    <property type="match status" value="1"/>
</dbReference>
<evidence type="ECO:0000313" key="6">
    <source>
        <dbReference type="EMBL" id="MET7028618.1"/>
    </source>
</evidence>
<dbReference type="RefSeq" id="WP_354617454.1">
    <property type="nucleotide sequence ID" value="NZ_JBEWYP010000002.1"/>
</dbReference>
<evidence type="ECO:0000256" key="2">
    <source>
        <dbReference type="ARBA" id="ARBA00022679"/>
    </source>
</evidence>
<dbReference type="GO" id="GO:0004644">
    <property type="term" value="F:phosphoribosylglycinamide formyltransferase activity"/>
    <property type="evidence" value="ECO:0007669"/>
    <property type="project" value="UniProtKB-EC"/>
</dbReference>
<feature type="active site" description="Proton donor" evidence="4">
    <location>
        <position position="104"/>
    </location>
</feature>
<protein>
    <recommendedName>
        <fullName evidence="4">Phosphoribosylglycinamide formyltransferase</fullName>
        <ecNumber evidence="4">2.1.2.2</ecNumber>
    </recommendedName>
    <alternativeName>
        <fullName evidence="4">5'-phosphoribosylglycinamide transformylase</fullName>
    </alternativeName>
    <alternativeName>
        <fullName evidence="4">GAR transformylase</fullName>
        <shortName evidence="4">GART</shortName>
    </alternativeName>
</protein>
<dbReference type="EC" id="2.1.2.2" evidence="4"/>
<keyword evidence="3 4" id="KW-0658">Purine biosynthesis</keyword>
<dbReference type="PANTHER" id="PTHR43369">
    <property type="entry name" value="PHOSPHORIBOSYLGLYCINAMIDE FORMYLTRANSFERASE"/>
    <property type="match status" value="1"/>
</dbReference>
<dbReference type="CDD" id="cd08645">
    <property type="entry name" value="FMT_core_GART"/>
    <property type="match status" value="1"/>
</dbReference>
<comment type="similarity">
    <text evidence="4">Belongs to the GART family.</text>
</comment>
<feature type="site" description="Raises pKa of active site His" evidence="4">
    <location>
        <position position="145"/>
    </location>
</feature>
<dbReference type="HAMAP" id="MF_01930">
    <property type="entry name" value="PurN"/>
    <property type="match status" value="1"/>
</dbReference>
<sequence length="188" mass="21071">MKRIVLFASGSGSNVENIANYFKDNPNVTISAVLTNKRDAKVLERCDRLKINALYFNRTAFLESDCVLDILKAINPDLIVLAGFLWKIPDALIFNFSDKIINIHPALLPKYGGKGMYGMKVHETIIQNKETETGITIHYVNQNYDEGAIIHQAKTEVTPSDTAESVAQKVHALEYEHFPKIIDSLLHG</sequence>
<keyword evidence="7" id="KW-1185">Reference proteome</keyword>
<accession>A0ABV2TTL1</accession>
<comment type="function">
    <text evidence="4">Catalyzes the transfer of a formyl group from 10-formyltetrahydrofolate to 5-phospho-ribosyl-glycinamide (GAR), producing 5-phospho-ribosyl-N-formylglycinamide (FGAR) and tetrahydrofolate.</text>
</comment>
<name>A0ABV2TTL1_9FLAO</name>
<feature type="domain" description="Formyl transferase N-terminal" evidence="5">
    <location>
        <begin position="2"/>
        <end position="181"/>
    </location>
</feature>
<proteinExistence type="inferred from homology"/>
<dbReference type="InterPro" id="IPR036477">
    <property type="entry name" value="Formyl_transf_N_sf"/>
</dbReference>